<keyword evidence="5 6" id="KW-0472">Membrane</keyword>
<dbReference type="AlphaFoldDB" id="A0A9N6ZFV6"/>
<evidence type="ECO:0000256" key="4">
    <source>
        <dbReference type="ARBA" id="ARBA00022989"/>
    </source>
</evidence>
<keyword evidence="3 6" id="KW-0812">Transmembrane</keyword>
<feature type="transmembrane region" description="Helical" evidence="6">
    <location>
        <begin position="134"/>
        <end position="154"/>
    </location>
</feature>
<evidence type="ECO:0000256" key="3">
    <source>
        <dbReference type="ARBA" id="ARBA00022692"/>
    </source>
</evidence>
<feature type="transmembrane region" description="Helical" evidence="6">
    <location>
        <begin position="40"/>
        <end position="58"/>
    </location>
</feature>
<reference evidence="7" key="1">
    <citation type="submission" date="2021-04" db="EMBL/GenBank/DDBJ databases">
        <authorList>
            <person name="Cornetti L."/>
        </authorList>
    </citation>
    <scope>NUCLEOTIDE SEQUENCE</scope>
</reference>
<dbReference type="GO" id="GO:0016020">
    <property type="term" value="C:membrane"/>
    <property type="evidence" value="ECO:0007669"/>
    <property type="project" value="UniProtKB-SubCell"/>
</dbReference>
<name>A0A9N6ZFV6_9CRUS</name>
<evidence type="ECO:0000256" key="5">
    <source>
        <dbReference type="ARBA" id="ARBA00023136"/>
    </source>
</evidence>
<evidence type="ECO:0000313" key="7">
    <source>
        <dbReference type="EMBL" id="CAG4645571.1"/>
    </source>
</evidence>
<feature type="transmembrane region" description="Helical" evidence="6">
    <location>
        <begin position="100"/>
        <end position="122"/>
    </location>
</feature>
<evidence type="ECO:0000256" key="1">
    <source>
        <dbReference type="ARBA" id="ARBA00004141"/>
    </source>
</evidence>
<feature type="transmembrane region" description="Helical" evidence="6">
    <location>
        <begin position="396"/>
        <end position="416"/>
    </location>
</feature>
<comment type="subcellular location">
    <subcellularLocation>
        <location evidence="1">Membrane</location>
        <topology evidence="1">Multi-pass membrane protein</topology>
    </subcellularLocation>
</comment>
<dbReference type="EMBL" id="OC988916">
    <property type="protein sequence ID" value="CAG4645571.1"/>
    <property type="molecule type" value="Genomic_DNA"/>
</dbReference>
<sequence length="462" mass="50750">MGAVLGICGAAQLACCCGSAACGLCCSACPSCRNSTSSRIMYAIILLLGTIVACIMLSPGLQDSLQKVPFCHDSTTPPNDFSFVPGSWKVDCGAAVGYLAVYRLCFAITLFFFFMSVLMIGVKSSRDLRAGIQNGFWAIKYLVLIGTIVGAFFIPEDQNGTFGITWMYFGLIGGFLFILIQLVLVIDFAHRWAESWVENYEETNSKGWYVALVLCTLFNYAVTLTAIVLFYVYYTKPDDCSLHKFFISANLLACIGVSIVAVLPKVQEYQPRSGLLQASLVSLYTTYLTWSAMSNQPNRNCKPDFSTIINGGTPKPDIDKPHMDADAIVGLVIWFACVLYSSIRTASSGQTERLIGSDKVLAKEGNDSNGEVRDAESGGTRVWDNESDGVAYSWSFFHLMFALATLYVMMTLTHWYKPTSDLSTLSANEASVWVKIISAWICLALYLWSLIAPIILPDRVFG</sequence>
<protein>
    <submittedName>
        <fullName evidence="7">EOG090X07ET</fullName>
    </submittedName>
</protein>
<feature type="transmembrane region" description="Helical" evidence="6">
    <location>
        <begin position="207"/>
        <end position="233"/>
    </location>
</feature>
<evidence type="ECO:0000256" key="2">
    <source>
        <dbReference type="ARBA" id="ARBA00006665"/>
    </source>
</evidence>
<proteinExistence type="inferred from homology"/>
<comment type="similarity">
    <text evidence="2">Belongs to the TDE1 family.</text>
</comment>
<dbReference type="Pfam" id="PF03348">
    <property type="entry name" value="Serinc"/>
    <property type="match status" value="1"/>
</dbReference>
<feature type="transmembrane region" description="Helical" evidence="6">
    <location>
        <begin position="166"/>
        <end position="186"/>
    </location>
</feature>
<gene>
    <name evidence="7" type="primary">EOG090X07ET</name>
</gene>
<dbReference type="InterPro" id="IPR005016">
    <property type="entry name" value="TDE1/TMS"/>
</dbReference>
<keyword evidence="4 6" id="KW-1133">Transmembrane helix</keyword>
<feature type="transmembrane region" description="Helical" evidence="6">
    <location>
        <begin position="436"/>
        <end position="456"/>
    </location>
</feature>
<dbReference type="PANTHER" id="PTHR10383">
    <property type="entry name" value="SERINE INCORPORATOR"/>
    <property type="match status" value="1"/>
</dbReference>
<evidence type="ECO:0000256" key="6">
    <source>
        <dbReference type="SAM" id="Phobius"/>
    </source>
</evidence>
<accession>A0A9N6ZFV6</accession>
<feature type="transmembrane region" description="Helical" evidence="6">
    <location>
        <begin position="245"/>
        <end position="263"/>
    </location>
</feature>
<organism evidence="7">
    <name type="scientific">Lynceus sp. MCZ IZ 141354</name>
    <dbReference type="NCBI Taxonomy" id="1930659"/>
    <lineage>
        <taxon>Eukaryota</taxon>
        <taxon>Metazoa</taxon>
        <taxon>Ecdysozoa</taxon>
        <taxon>Arthropoda</taxon>
        <taxon>Crustacea</taxon>
        <taxon>Branchiopoda</taxon>
        <taxon>Diplostraca</taxon>
        <taxon>Laevicaudata</taxon>
        <taxon>Lynceidae</taxon>
        <taxon>Lynceus</taxon>
    </lineage>
</organism>
<dbReference type="PANTHER" id="PTHR10383:SF9">
    <property type="entry name" value="SERINE INCORPORATOR, ISOFORM F"/>
    <property type="match status" value="1"/>
</dbReference>